<evidence type="ECO:0000313" key="3">
    <source>
        <dbReference type="Proteomes" id="UP000325081"/>
    </source>
</evidence>
<feature type="compositionally biased region" description="Basic and acidic residues" evidence="1">
    <location>
        <begin position="20"/>
        <end position="31"/>
    </location>
</feature>
<accession>A0A5A7Q0A8</accession>
<evidence type="ECO:0000256" key="1">
    <source>
        <dbReference type="SAM" id="MobiDB-lite"/>
    </source>
</evidence>
<sequence length="198" mass="22260">MADPREDPLASSHLNSGLRIPDRRSTKGEELPGVKKGFIHDYTRKTLTYLIALAGRAPEKIFSSFFHSRPSGVKPVYAPSLAYAFQGLVATPVSNLPTSFGQEKPPLKEFETSLRRVNVDNIRLSTAIRKTSSEQRPELTARSMRRTLRNGIKARRTHSSLTCLSASTIKRIPRHLNRSFQQFDTRASVADRSWQIPS</sequence>
<dbReference type="Proteomes" id="UP000325081">
    <property type="component" value="Unassembled WGS sequence"/>
</dbReference>
<comment type="caution">
    <text evidence="2">The sequence shown here is derived from an EMBL/GenBank/DDBJ whole genome shotgun (WGS) entry which is preliminary data.</text>
</comment>
<evidence type="ECO:0000313" key="2">
    <source>
        <dbReference type="EMBL" id="GER38252.1"/>
    </source>
</evidence>
<organism evidence="2 3">
    <name type="scientific">Striga asiatica</name>
    <name type="common">Asiatic witchweed</name>
    <name type="synonym">Buchnera asiatica</name>
    <dbReference type="NCBI Taxonomy" id="4170"/>
    <lineage>
        <taxon>Eukaryota</taxon>
        <taxon>Viridiplantae</taxon>
        <taxon>Streptophyta</taxon>
        <taxon>Embryophyta</taxon>
        <taxon>Tracheophyta</taxon>
        <taxon>Spermatophyta</taxon>
        <taxon>Magnoliopsida</taxon>
        <taxon>eudicotyledons</taxon>
        <taxon>Gunneridae</taxon>
        <taxon>Pentapetalae</taxon>
        <taxon>asterids</taxon>
        <taxon>lamiids</taxon>
        <taxon>Lamiales</taxon>
        <taxon>Orobanchaceae</taxon>
        <taxon>Buchnereae</taxon>
        <taxon>Striga</taxon>
    </lineage>
</organism>
<reference evidence="3" key="1">
    <citation type="journal article" date="2019" name="Curr. Biol.">
        <title>Genome Sequence of Striga asiatica Provides Insight into the Evolution of Plant Parasitism.</title>
        <authorList>
            <person name="Yoshida S."/>
            <person name="Kim S."/>
            <person name="Wafula E.K."/>
            <person name="Tanskanen J."/>
            <person name="Kim Y.M."/>
            <person name="Honaas L."/>
            <person name="Yang Z."/>
            <person name="Spallek T."/>
            <person name="Conn C.E."/>
            <person name="Ichihashi Y."/>
            <person name="Cheong K."/>
            <person name="Cui S."/>
            <person name="Der J.P."/>
            <person name="Gundlach H."/>
            <person name="Jiao Y."/>
            <person name="Hori C."/>
            <person name="Ishida J.K."/>
            <person name="Kasahara H."/>
            <person name="Kiba T."/>
            <person name="Kim M.S."/>
            <person name="Koo N."/>
            <person name="Laohavisit A."/>
            <person name="Lee Y.H."/>
            <person name="Lumba S."/>
            <person name="McCourt P."/>
            <person name="Mortimer J.C."/>
            <person name="Mutuku J.M."/>
            <person name="Nomura T."/>
            <person name="Sasaki-Sekimoto Y."/>
            <person name="Seto Y."/>
            <person name="Wang Y."/>
            <person name="Wakatake T."/>
            <person name="Sakakibara H."/>
            <person name="Demura T."/>
            <person name="Yamaguchi S."/>
            <person name="Yoneyama K."/>
            <person name="Manabe R.I."/>
            <person name="Nelson D.C."/>
            <person name="Schulman A.H."/>
            <person name="Timko M.P."/>
            <person name="dePamphilis C.W."/>
            <person name="Choi D."/>
            <person name="Shirasu K."/>
        </authorList>
    </citation>
    <scope>NUCLEOTIDE SEQUENCE [LARGE SCALE GENOMIC DNA]</scope>
    <source>
        <strain evidence="3">cv. UVA1</strain>
    </source>
</reference>
<keyword evidence="3" id="KW-1185">Reference proteome</keyword>
<protein>
    <submittedName>
        <fullName evidence="2">18Spre-rib s in 255 species: Archae-22</fullName>
    </submittedName>
</protein>
<gene>
    <name evidence="2" type="ORF">STAS_14739</name>
</gene>
<name>A0A5A7Q0A8_STRAF</name>
<dbReference type="EMBL" id="BKCP01005461">
    <property type="protein sequence ID" value="GER38252.1"/>
    <property type="molecule type" value="Genomic_DNA"/>
</dbReference>
<feature type="region of interest" description="Disordered" evidence="1">
    <location>
        <begin position="1"/>
        <end position="31"/>
    </location>
</feature>
<proteinExistence type="predicted"/>
<dbReference type="AlphaFoldDB" id="A0A5A7Q0A8"/>